<reference evidence="2 3" key="1">
    <citation type="submission" date="2021-06" db="EMBL/GenBank/DDBJ databases">
        <title>Caerostris extrusa draft genome.</title>
        <authorList>
            <person name="Kono N."/>
            <person name="Arakawa K."/>
        </authorList>
    </citation>
    <scope>NUCLEOTIDE SEQUENCE [LARGE SCALE GENOMIC DNA]</scope>
</reference>
<evidence type="ECO:0000313" key="3">
    <source>
        <dbReference type="Proteomes" id="UP001054945"/>
    </source>
</evidence>
<comment type="caution">
    <text evidence="2">The sequence shown here is derived from an EMBL/GenBank/DDBJ whole genome shotgun (WGS) entry which is preliminary data.</text>
</comment>
<proteinExistence type="predicted"/>
<dbReference type="EMBL" id="BPLR01013663">
    <property type="protein sequence ID" value="GIY62759.1"/>
    <property type="molecule type" value="Genomic_DNA"/>
</dbReference>
<sequence length="115" mass="12815">MSTGQTGTGPQEQTNFENRTNLKTVSERAKLKTTAELDKTFTASLVKRYSLPLSAKMFTTSRSFVYKLLEASPIQTTQKKILPNSLSILAKIALLKVINLTMQGYFELLPTIQSI</sequence>
<gene>
    <name evidence="2" type="ORF">CEXT_378731</name>
</gene>
<dbReference type="AlphaFoldDB" id="A0AAV4UYM8"/>
<feature type="region of interest" description="Disordered" evidence="1">
    <location>
        <begin position="1"/>
        <end position="23"/>
    </location>
</feature>
<feature type="compositionally biased region" description="Low complexity" evidence="1">
    <location>
        <begin position="1"/>
        <end position="14"/>
    </location>
</feature>
<evidence type="ECO:0000256" key="1">
    <source>
        <dbReference type="SAM" id="MobiDB-lite"/>
    </source>
</evidence>
<dbReference type="Proteomes" id="UP001054945">
    <property type="component" value="Unassembled WGS sequence"/>
</dbReference>
<keyword evidence="3" id="KW-1185">Reference proteome</keyword>
<name>A0AAV4UYM8_CAEEX</name>
<protein>
    <submittedName>
        <fullName evidence="2">Uncharacterized protein</fullName>
    </submittedName>
</protein>
<evidence type="ECO:0000313" key="2">
    <source>
        <dbReference type="EMBL" id="GIY62759.1"/>
    </source>
</evidence>
<organism evidence="2 3">
    <name type="scientific">Caerostris extrusa</name>
    <name type="common">Bark spider</name>
    <name type="synonym">Caerostris bankana</name>
    <dbReference type="NCBI Taxonomy" id="172846"/>
    <lineage>
        <taxon>Eukaryota</taxon>
        <taxon>Metazoa</taxon>
        <taxon>Ecdysozoa</taxon>
        <taxon>Arthropoda</taxon>
        <taxon>Chelicerata</taxon>
        <taxon>Arachnida</taxon>
        <taxon>Araneae</taxon>
        <taxon>Araneomorphae</taxon>
        <taxon>Entelegynae</taxon>
        <taxon>Araneoidea</taxon>
        <taxon>Araneidae</taxon>
        <taxon>Caerostris</taxon>
    </lineage>
</organism>
<accession>A0AAV4UYM8</accession>